<evidence type="ECO:0000313" key="3">
    <source>
        <dbReference type="Proteomes" id="UP000238296"/>
    </source>
</evidence>
<feature type="compositionally biased region" description="Low complexity" evidence="1">
    <location>
        <begin position="1"/>
        <end position="18"/>
    </location>
</feature>
<feature type="compositionally biased region" description="Polar residues" evidence="1">
    <location>
        <begin position="19"/>
        <end position="30"/>
    </location>
</feature>
<reference evidence="2 3" key="1">
    <citation type="journal article" date="2017" name="Int. J. Syst. Evol. Microbiol.">
        <title>Mycobacterium talmoniae sp. nov., a slowly growing mycobacterium isolated from human respiratory samples.</title>
        <authorList>
            <person name="Davidson R.M."/>
            <person name="DeGroote M.A."/>
            <person name="Marola J.L."/>
            <person name="Buss S."/>
            <person name="Jones V."/>
            <person name="McNeil M.R."/>
            <person name="Freifeld A.G."/>
            <person name="Elaine Epperson L."/>
            <person name="Hasan N.A."/>
            <person name="Jackson M."/>
            <person name="Iwen P.C."/>
            <person name="Salfinger M."/>
            <person name="Strong M."/>
        </authorList>
    </citation>
    <scope>NUCLEOTIDE SEQUENCE [LARGE SCALE GENOMIC DNA]</scope>
    <source>
        <strain evidence="2 3">ATCC BAA-2683</strain>
    </source>
</reference>
<feature type="compositionally biased region" description="Polar residues" evidence="1">
    <location>
        <begin position="38"/>
        <end position="47"/>
    </location>
</feature>
<evidence type="ECO:0000313" key="2">
    <source>
        <dbReference type="EMBL" id="PQM46158.1"/>
    </source>
</evidence>
<proteinExistence type="predicted"/>
<dbReference type="EMBL" id="PPEA01000536">
    <property type="protein sequence ID" value="PQM46158.1"/>
    <property type="molecule type" value="Genomic_DNA"/>
</dbReference>
<gene>
    <name evidence="2" type="ORF">C1Y40_03674</name>
</gene>
<feature type="region of interest" description="Disordered" evidence="1">
    <location>
        <begin position="1"/>
        <end position="62"/>
    </location>
</feature>
<comment type="caution">
    <text evidence="2">The sequence shown here is derived from an EMBL/GenBank/DDBJ whole genome shotgun (WGS) entry which is preliminary data.</text>
</comment>
<protein>
    <submittedName>
        <fullName evidence="2">Uncharacterized protein</fullName>
    </submittedName>
</protein>
<name>A0A2S8BHQ6_9MYCO</name>
<accession>A0A2S8BHQ6</accession>
<dbReference type="Proteomes" id="UP000238296">
    <property type="component" value="Unassembled WGS sequence"/>
</dbReference>
<organism evidence="2 3">
    <name type="scientific">Mycobacterium talmoniae</name>
    <dbReference type="NCBI Taxonomy" id="1858794"/>
    <lineage>
        <taxon>Bacteria</taxon>
        <taxon>Bacillati</taxon>
        <taxon>Actinomycetota</taxon>
        <taxon>Actinomycetes</taxon>
        <taxon>Mycobacteriales</taxon>
        <taxon>Mycobacteriaceae</taxon>
        <taxon>Mycobacterium</taxon>
    </lineage>
</organism>
<evidence type="ECO:0000256" key="1">
    <source>
        <dbReference type="SAM" id="MobiDB-lite"/>
    </source>
</evidence>
<dbReference type="AlphaFoldDB" id="A0A2S8BHQ6"/>
<sequence>MSASGSSRSNSESGPSLSEVTTSSCPFSSKNFRRPNAPETQPSSSPGVKSIFDGVGKLLPSG</sequence>